<comment type="caution">
    <text evidence="1">The sequence shown here is derived from an EMBL/GenBank/DDBJ whole genome shotgun (WGS) entry which is preliminary data.</text>
</comment>
<reference evidence="1 2" key="1">
    <citation type="submission" date="2019-03" db="EMBL/GenBank/DDBJ databases">
        <title>Genomics of glacier-inhabiting Cryobacterium strains.</title>
        <authorList>
            <person name="Liu Q."/>
            <person name="Xin Y.-H."/>
        </authorList>
    </citation>
    <scope>NUCLEOTIDE SEQUENCE [LARGE SCALE GENOMIC DNA]</scope>
    <source>
        <strain evidence="1 2">CGMCC 1.4292</strain>
    </source>
</reference>
<proteinExistence type="predicted"/>
<gene>
    <name evidence="1" type="ORF">E3T53_14890</name>
</gene>
<name>A0A4Y8KJ05_9MICO</name>
<dbReference type="InterPro" id="IPR021558">
    <property type="entry name" value="MazE-like"/>
</dbReference>
<evidence type="ECO:0000313" key="2">
    <source>
        <dbReference type="Proteomes" id="UP000298218"/>
    </source>
</evidence>
<dbReference type="RefSeq" id="WP_134173634.1">
    <property type="nucleotide sequence ID" value="NZ_SODI01000001.1"/>
</dbReference>
<organism evidence="1 2">
    <name type="scientific">Cryobacterium psychrophilum</name>
    <dbReference type="NCBI Taxonomy" id="41988"/>
    <lineage>
        <taxon>Bacteria</taxon>
        <taxon>Bacillati</taxon>
        <taxon>Actinomycetota</taxon>
        <taxon>Actinomycetes</taxon>
        <taxon>Micrococcales</taxon>
        <taxon>Microbacteriaceae</taxon>
        <taxon>Cryobacterium</taxon>
    </lineage>
</organism>
<dbReference type="Pfam" id="PF11455">
    <property type="entry name" value="MazE-like"/>
    <property type="match status" value="1"/>
</dbReference>
<dbReference type="EMBL" id="SOHQ01000042">
    <property type="protein sequence ID" value="TFD75763.1"/>
    <property type="molecule type" value="Genomic_DNA"/>
</dbReference>
<accession>A0A4Y8KJ05</accession>
<keyword evidence="2" id="KW-1185">Reference proteome</keyword>
<dbReference type="OrthoDB" id="3734119at2"/>
<protein>
    <submittedName>
        <fullName evidence="1">DUF3018 family protein</fullName>
    </submittedName>
</protein>
<dbReference type="Proteomes" id="UP000298218">
    <property type="component" value="Unassembled WGS sequence"/>
</dbReference>
<dbReference type="AlphaFoldDB" id="A0A4Y8KJ05"/>
<sequence>MAVRDRVSAHRDRMREQGFRLVQVWVPDVRSESFALEAHRESVAVALADHANDDQSFVEAVSAPWEE</sequence>
<evidence type="ECO:0000313" key="1">
    <source>
        <dbReference type="EMBL" id="TFD75763.1"/>
    </source>
</evidence>